<dbReference type="InterPro" id="IPR006311">
    <property type="entry name" value="TAT_signal"/>
</dbReference>
<gene>
    <name evidence="2" type="ORF">HUW51_20310</name>
</gene>
<sequence length="306" mass="34366">MKSTRRTFLKTSAMALAGSSLWARELLAAKPPKELLGIQLYSVRDEMKADPRGTLQQIAKMGYKHVEHAGYANGKFYGSTPVEFKKILADLGLNMPTGHSVLGKQHYDAATKDFTDNWKKTVADSAEVGQQFVISPSMDESLRKDLDGLKRFLEVFNKCGELCQKSGVKFGYHNHDFEFYTKLNNMTMFDIIMQNTDAKLVAQQLDIGNMYGAGGRALDIMKKYPGRFESMHVKDEIKSDQGSMSGYESTILGKGVVPVKEIVELGRKMGGTKHFIIEQESYQGKTPLACIQEDLEIMKEWGFKFI</sequence>
<dbReference type="PROSITE" id="PS51318">
    <property type="entry name" value="TAT"/>
    <property type="match status" value="1"/>
</dbReference>
<dbReference type="InterPro" id="IPR013022">
    <property type="entry name" value="Xyl_isomerase-like_TIM-brl"/>
</dbReference>
<feature type="domain" description="Xylose isomerase-like TIM barrel" evidence="1">
    <location>
        <begin position="55"/>
        <end position="300"/>
    </location>
</feature>
<dbReference type="Proteomes" id="UP000515237">
    <property type="component" value="Chromosome"/>
</dbReference>
<organism evidence="2 3">
    <name type="scientific">Adhaeribacter swui</name>
    <dbReference type="NCBI Taxonomy" id="2086471"/>
    <lineage>
        <taxon>Bacteria</taxon>
        <taxon>Pseudomonadati</taxon>
        <taxon>Bacteroidota</taxon>
        <taxon>Cytophagia</taxon>
        <taxon>Cytophagales</taxon>
        <taxon>Hymenobacteraceae</taxon>
        <taxon>Adhaeribacter</taxon>
    </lineage>
</organism>
<keyword evidence="3" id="KW-1185">Reference proteome</keyword>
<evidence type="ECO:0000259" key="1">
    <source>
        <dbReference type="Pfam" id="PF01261"/>
    </source>
</evidence>
<dbReference type="PANTHER" id="PTHR12110:SF41">
    <property type="entry name" value="INOSOSE DEHYDRATASE"/>
    <property type="match status" value="1"/>
</dbReference>
<keyword evidence="2" id="KW-0413">Isomerase</keyword>
<evidence type="ECO:0000313" key="2">
    <source>
        <dbReference type="EMBL" id="QNF34949.1"/>
    </source>
</evidence>
<dbReference type="InterPro" id="IPR036237">
    <property type="entry name" value="Xyl_isomerase-like_sf"/>
</dbReference>
<dbReference type="Pfam" id="PF01261">
    <property type="entry name" value="AP_endonuc_2"/>
    <property type="match status" value="1"/>
</dbReference>
<dbReference type="Gene3D" id="3.20.20.150">
    <property type="entry name" value="Divalent-metal-dependent TIM barrel enzymes"/>
    <property type="match status" value="1"/>
</dbReference>
<dbReference type="AlphaFoldDB" id="A0A7G7GCR5"/>
<evidence type="ECO:0000313" key="3">
    <source>
        <dbReference type="Proteomes" id="UP000515237"/>
    </source>
</evidence>
<dbReference type="SUPFAM" id="SSF51658">
    <property type="entry name" value="Xylose isomerase-like"/>
    <property type="match status" value="1"/>
</dbReference>
<dbReference type="RefSeq" id="WP_185271442.1">
    <property type="nucleotide sequence ID" value="NZ_CP055156.1"/>
</dbReference>
<name>A0A7G7GCR5_9BACT</name>
<protein>
    <submittedName>
        <fullName evidence="2">Sugar phosphate isomerase/epimerase</fullName>
    </submittedName>
</protein>
<dbReference type="EMBL" id="CP055156">
    <property type="protein sequence ID" value="QNF34949.1"/>
    <property type="molecule type" value="Genomic_DNA"/>
</dbReference>
<dbReference type="InterPro" id="IPR050312">
    <property type="entry name" value="IolE/XylAMocC-like"/>
</dbReference>
<dbReference type="KEGG" id="aswu:HUW51_20310"/>
<reference evidence="2 3" key="1">
    <citation type="journal article" date="2018" name="Int. J. Syst. Evol. Microbiol.">
        <title>Adhaeribacter swui sp. nov., isolated from wet mud.</title>
        <authorList>
            <person name="Kim D.U."/>
            <person name="Kim K.W."/>
            <person name="Kang M.S."/>
            <person name="Kim J.Y."/>
            <person name="Jang J.H."/>
            <person name="Kim M.K."/>
        </authorList>
    </citation>
    <scope>NUCLEOTIDE SEQUENCE [LARGE SCALE GENOMIC DNA]</scope>
    <source>
        <strain evidence="2 3">KCTC 52873</strain>
    </source>
</reference>
<proteinExistence type="predicted"/>
<dbReference type="GO" id="GO:0016853">
    <property type="term" value="F:isomerase activity"/>
    <property type="evidence" value="ECO:0007669"/>
    <property type="project" value="UniProtKB-KW"/>
</dbReference>
<accession>A0A7G7GCR5</accession>
<dbReference type="PANTHER" id="PTHR12110">
    <property type="entry name" value="HYDROXYPYRUVATE ISOMERASE"/>
    <property type="match status" value="1"/>
</dbReference>